<feature type="transmembrane region" description="Helical" evidence="2">
    <location>
        <begin position="153"/>
        <end position="172"/>
    </location>
</feature>
<dbReference type="Pfam" id="PF14219">
    <property type="entry name" value="DUF4328"/>
    <property type="match status" value="1"/>
</dbReference>
<reference evidence="5" key="1">
    <citation type="journal article" date="2019" name="Int. J. Syst. Evol. Microbiol.">
        <title>The Global Catalogue of Microorganisms (GCM) 10K type strain sequencing project: providing services to taxonomists for standard genome sequencing and annotation.</title>
        <authorList>
            <consortium name="The Broad Institute Genomics Platform"/>
            <consortium name="The Broad Institute Genome Sequencing Center for Infectious Disease"/>
            <person name="Wu L."/>
            <person name="Ma J."/>
        </authorList>
    </citation>
    <scope>NUCLEOTIDE SEQUENCE [LARGE SCALE GENOMIC DNA]</scope>
    <source>
        <strain evidence="5">JCM 1365</strain>
    </source>
</reference>
<evidence type="ECO:0000256" key="1">
    <source>
        <dbReference type="SAM" id="MobiDB-lite"/>
    </source>
</evidence>
<dbReference type="EMBL" id="BMNZ01000009">
    <property type="protein sequence ID" value="GGN07452.1"/>
    <property type="molecule type" value="Genomic_DNA"/>
</dbReference>
<evidence type="ECO:0000259" key="3">
    <source>
        <dbReference type="Pfam" id="PF14219"/>
    </source>
</evidence>
<feature type="transmembrane region" description="Helical" evidence="2">
    <location>
        <begin position="239"/>
        <end position="261"/>
    </location>
</feature>
<comment type="caution">
    <text evidence="4">The sequence shown here is derived from an EMBL/GenBank/DDBJ whole genome shotgun (WGS) entry which is preliminary data.</text>
</comment>
<keyword evidence="2" id="KW-0472">Membrane</keyword>
<protein>
    <recommendedName>
        <fullName evidence="3">DUF4328 domain-containing protein</fullName>
    </recommendedName>
</protein>
<keyword evidence="2" id="KW-1133">Transmembrane helix</keyword>
<evidence type="ECO:0000313" key="4">
    <source>
        <dbReference type="EMBL" id="GGN07452.1"/>
    </source>
</evidence>
<dbReference type="InterPro" id="IPR025565">
    <property type="entry name" value="DUF4328"/>
</dbReference>
<proteinExistence type="predicted"/>
<dbReference type="Proteomes" id="UP000623461">
    <property type="component" value="Unassembled WGS sequence"/>
</dbReference>
<keyword evidence="2" id="KW-0812">Transmembrane</keyword>
<evidence type="ECO:0000313" key="5">
    <source>
        <dbReference type="Proteomes" id="UP000623461"/>
    </source>
</evidence>
<gene>
    <name evidence="4" type="ORF">GCM10009721_39000</name>
</gene>
<dbReference type="RefSeq" id="WP_030200949.1">
    <property type="nucleotide sequence ID" value="NZ_BMNZ01000009.1"/>
</dbReference>
<keyword evidence="5" id="KW-1185">Reference proteome</keyword>
<name>A0ABQ2IEF4_9MICO</name>
<feature type="domain" description="DUF4328" evidence="3">
    <location>
        <begin position="121"/>
        <end position="266"/>
    </location>
</feature>
<feature type="transmembrane region" description="Helical" evidence="2">
    <location>
        <begin position="114"/>
        <end position="133"/>
    </location>
</feature>
<evidence type="ECO:0000256" key="2">
    <source>
        <dbReference type="SAM" id="Phobius"/>
    </source>
</evidence>
<accession>A0ABQ2IEF4</accession>
<organism evidence="4 5">
    <name type="scientific">Terrabacter tumescens</name>
    <dbReference type="NCBI Taxonomy" id="60443"/>
    <lineage>
        <taxon>Bacteria</taxon>
        <taxon>Bacillati</taxon>
        <taxon>Actinomycetota</taxon>
        <taxon>Actinomycetes</taxon>
        <taxon>Micrococcales</taxon>
        <taxon>Intrasporangiaceae</taxon>
        <taxon>Terrabacter</taxon>
    </lineage>
</organism>
<sequence>MTYEPPSTPTGPSRVAAAPAAPPAPAAATFTLAPVAPATPDRTGLMGLTSDGNRVKVRPWSRANDVLARATQPLLGLTAVAELVAAAVDLTLRRLVATRDVEEFVVLRALVDQFLWPITYVLPGAFVVFLVWLHRLWTSDRSAHNVYTRSTGIAVGGWFVPVANVVLGAYALRDLWHGTHNARRGVHDGPVDRSTPRLVTAWWLVALPAVLCAVVERVLRVGLSAPASVESLLPTLELYLGVKGVGNALIAGAAVLLALVVGRITAFTRR</sequence>
<feature type="region of interest" description="Disordered" evidence="1">
    <location>
        <begin position="1"/>
        <end position="20"/>
    </location>
</feature>